<dbReference type="Proteomes" id="UP000325755">
    <property type="component" value="Chromosome"/>
</dbReference>
<dbReference type="Pfam" id="PF11236">
    <property type="entry name" value="DUF3037"/>
    <property type="match status" value="1"/>
</dbReference>
<proteinExistence type="predicted"/>
<dbReference type="OrthoDB" id="8851633at2"/>
<dbReference type="InParanoid" id="A0A5Q0BHM5"/>
<organism evidence="1 2">
    <name type="scientific">Candidatus Methylospira mobilis</name>
    <dbReference type="NCBI Taxonomy" id="1808979"/>
    <lineage>
        <taxon>Bacteria</taxon>
        <taxon>Pseudomonadati</taxon>
        <taxon>Pseudomonadota</taxon>
        <taxon>Gammaproteobacteria</taxon>
        <taxon>Methylococcales</taxon>
        <taxon>Methylococcaceae</taxon>
        <taxon>Candidatus Methylospira</taxon>
    </lineage>
</organism>
<accession>A0A5Q0BHM5</accession>
<name>A0A5Q0BHM5_9GAMM</name>
<gene>
    <name evidence="1" type="ORF">F6R98_02930</name>
</gene>
<reference evidence="1 2" key="1">
    <citation type="submission" date="2019-09" db="EMBL/GenBank/DDBJ databases">
        <title>Ecophysiology of the spiral-shaped methanotroph Methylospira mobilis as revealed by the complete genome sequence.</title>
        <authorList>
            <person name="Oshkin I.Y."/>
            <person name="Dedysh S.N."/>
            <person name="Miroshnikov K."/>
            <person name="Danilova O.V."/>
            <person name="Hakobyan A."/>
            <person name="Liesack W."/>
        </authorList>
    </citation>
    <scope>NUCLEOTIDE SEQUENCE [LARGE SCALE GENOMIC DNA]</scope>
    <source>
        <strain evidence="1 2">Shm1</strain>
    </source>
</reference>
<sequence>MNTACHYSIVRFMPFVETGEFANVGVVVFAPNARFFGFKLLMHRYARVTRFFEHMDSAVFRACMRTLREELQRIDDMLKPKGGDLHLDRAGALALWREIVKPRETMLRFSESRIVLAEDVQTKLQELYTHYVERNFVTREYQEQTLERNVRGWLRNAKLLEYFHPAGVSVTPFAQPQRMWTSPPRG</sequence>
<evidence type="ECO:0000313" key="1">
    <source>
        <dbReference type="EMBL" id="QFY41711.1"/>
    </source>
</evidence>
<keyword evidence="2" id="KW-1185">Reference proteome</keyword>
<dbReference type="InterPro" id="IPR021398">
    <property type="entry name" value="DUF3037"/>
</dbReference>
<dbReference type="AlphaFoldDB" id="A0A5Q0BHM5"/>
<dbReference type="EMBL" id="CP044205">
    <property type="protein sequence ID" value="QFY41711.1"/>
    <property type="molecule type" value="Genomic_DNA"/>
</dbReference>
<evidence type="ECO:0000313" key="2">
    <source>
        <dbReference type="Proteomes" id="UP000325755"/>
    </source>
</evidence>
<protein>
    <submittedName>
        <fullName evidence="1">DUF3037 domain-containing protein</fullName>
    </submittedName>
</protein>
<dbReference type="RefSeq" id="WP_153247695.1">
    <property type="nucleotide sequence ID" value="NZ_CP044205.1"/>
</dbReference>
<dbReference type="KEGG" id="mmob:F6R98_02930"/>